<dbReference type="AlphaFoldDB" id="A0A7G9YBV7"/>
<organism evidence="1">
    <name type="scientific">Candidatus Methanogaster sp. ANME-2c ERB4</name>
    <dbReference type="NCBI Taxonomy" id="2759911"/>
    <lineage>
        <taxon>Archaea</taxon>
        <taxon>Methanobacteriati</taxon>
        <taxon>Methanobacteriota</taxon>
        <taxon>Stenosarchaea group</taxon>
        <taxon>Methanomicrobia</taxon>
        <taxon>Methanosarcinales</taxon>
        <taxon>ANME-2 cluster</taxon>
        <taxon>Candidatus Methanogasteraceae</taxon>
        <taxon>Candidatus Methanogaster</taxon>
    </lineage>
</organism>
<sequence>MEEIVADSRDLGMTKSECIYTILKVFFGVNKPPKDFEKIRELAIKMRKGLF</sequence>
<reference evidence="1" key="1">
    <citation type="submission" date="2020-06" db="EMBL/GenBank/DDBJ databases">
        <title>Unique genomic features of the anaerobic methanotrophic archaea.</title>
        <authorList>
            <person name="Chadwick G.L."/>
            <person name="Skennerton C.T."/>
            <person name="Laso-Perez R."/>
            <person name="Leu A.O."/>
            <person name="Speth D.R."/>
            <person name="Yu H."/>
            <person name="Morgan-Lang C."/>
            <person name="Hatzenpichler R."/>
            <person name="Goudeau D."/>
            <person name="Malmstrom R."/>
            <person name="Brazelton W.J."/>
            <person name="Woyke T."/>
            <person name="Hallam S.J."/>
            <person name="Tyson G.W."/>
            <person name="Wegener G."/>
            <person name="Boetius A."/>
            <person name="Orphan V."/>
        </authorList>
    </citation>
    <scope>NUCLEOTIDE SEQUENCE</scope>
</reference>
<accession>A0A7G9YBV7</accession>
<evidence type="ECO:0000313" key="1">
    <source>
        <dbReference type="EMBL" id="QNO45491.1"/>
    </source>
</evidence>
<protein>
    <submittedName>
        <fullName evidence="1">Uncharacterized protein</fullName>
    </submittedName>
</protein>
<name>A0A7G9YBV7_9EURY</name>
<gene>
    <name evidence="1" type="ORF">PALFMHCA_00001</name>
</gene>
<proteinExistence type="predicted"/>
<dbReference type="EMBL" id="MT631126">
    <property type="protein sequence ID" value="QNO45491.1"/>
    <property type="molecule type" value="Genomic_DNA"/>
</dbReference>